<feature type="region of interest" description="Disordered" evidence="1">
    <location>
        <begin position="1"/>
        <end position="35"/>
    </location>
</feature>
<evidence type="ECO:0000313" key="3">
    <source>
        <dbReference type="Proteomes" id="UP000297535"/>
    </source>
</evidence>
<keyword evidence="3" id="KW-1185">Reference proteome</keyword>
<dbReference type="EMBL" id="SRLB01000019">
    <property type="protein sequence ID" value="TGD96401.1"/>
    <property type="molecule type" value="Genomic_DNA"/>
</dbReference>
<feature type="compositionally biased region" description="Basic and acidic residues" evidence="1">
    <location>
        <begin position="1"/>
        <end position="26"/>
    </location>
</feature>
<gene>
    <name evidence="2" type="ORF">EU555_23345</name>
</gene>
<dbReference type="AlphaFoldDB" id="A0A4Z0NKW8"/>
<accession>A0A4Z0NKW8</accession>
<organism evidence="2 3">
    <name type="scientific">Methylobacterium nonmethylotrophicum</name>
    <dbReference type="NCBI Taxonomy" id="1141884"/>
    <lineage>
        <taxon>Bacteria</taxon>
        <taxon>Pseudomonadati</taxon>
        <taxon>Pseudomonadota</taxon>
        <taxon>Alphaproteobacteria</taxon>
        <taxon>Hyphomicrobiales</taxon>
        <taxon>Methylobacteriaceae</taxon>
        <taxon>Methylobacterium</taxon>
    </lineage>
</organism>
<protein>
    <submittedName>
        <fullName evidence="2">Uncharacterized protein</fullName>
    </submittedName>
</protein>
<dbReference type="RefSeq" id="WP_135417624.1">
    <property type="nucleotide sequence ID" value="NZ_SRLB01000019.1"/>
</dbReference>
<reference evidence="2 3" key="1">
    <citation type="submission" date="2019-04" db="EMBL/GenBank/DDBJ databases">
        <authorList>
            <person name="Feng G."/>
            <person name="Zhu H."/>
        </authorList>
    </citation>
    <scope>NUCLEOTIDE SEQUENCE [LARGE SCALE GENOMIC DNA]</scope>
    <source>
        <strain evidence="2 3">6HR-1</strain>
    </source>
</reference>
<comment type="caution">
    <text evidence="2">The sequence shown here is derived from an EMBL/GenBank/DDBJ whole genome shotgun (WGS) entry which is preliminary data.</text>
</comment>
<proteinExistence type="predicted"/>
<sequence length="61" mass="7001">MSPPDERRHGDNRQDQSRQDRSRQEDGNDPAEVWGRRIGRGLGVAALAVLAWLLGRQLHLW</sequence>
<dbReference type="Proteomes" id="UP000297535">
    <property type="component" value="Unassembled WGS sequence"/>
</dbReference>
<evidence type="ECO:0000313" key="2">
    <source>
        <dbReference type="EMBL" id="TGD96401.1"/>
    </source>
</evidence>
<name>A0A4Z0NKW8_9HYPH</name>
<evidence type="ECO:0000256" key="1">
    <source>
        <dbReference type="SAM" id="MobiDB-lite"/>
    </source>
</evidence>